<evidence type="ECO:0000313" key="2">
    <source>
        <dbReference type="EMBL" id="GHH15615.1"/>
    </source>
</evidence>
<dbReference type="Pfam" id="PF00903">
    <property type="entry name" value="Glyoxalase"/>
    <property type="match status" value="1"/>
</dbReference>
<keyword evidence="3" id="KW-1185">Reference proteome</keyword>
<comment type="caution">
    <text evidence="2">The sequence shown here is derived from an EMBL/GenBank/DDBJ whole genome shotgun (WGS) entry which is preliminary data.</text>
</comment>
<evidence type="ECO:0000313" key="3">
    <source>
        <dbReference type="Proteomes" id="UP000652430"/>
    </source>
</evidence>
<dbReference type="InterPro" id="IPR037523">
    <property type="entry name" value="VOC_core"/>
</dbReference>
<dbReference type="RefSeq" id="WP_189676012.1">
    <property type="nucleotide sequence ID" value="NZ_BNAQ01000002.1"/>
</dbReference>
<dbReference type="InterPro" id="IPR004360">
    <property type="entry name" value="Glyas_Fos-R_dOase_dom"/>
</dbReference>
<gene>
    <name evidence="2" type="ORF">GCM10008023_18750</name>
</gene>
<dbReference type="PANTHER" id="PTHR36503:SF2">
    <property type="entry name" value="BLR2408 PROTEIN"/>
    <property type="match status" value="1"/>
</dbReference>
<dbReference type="PANTHER" id="PTHR36503">
    <property type="entry name" value="BLR2520 PROTEIN"/>
    <property type="match status" value="1"/>
</dbReference>
<dbReference type="EMBL" id="BNAQ01000002">
    <property type="protein sequence ID" value="GHH15615.1"/>
    <property type="molecule type" value="Genomic_DNA"/>
</dbReference>
<feature type="domain" description="VOC" evidence="1">
    <location>
        <begin position="3"/>
        <end position="127"/>
    </location>
</feature>
<name>A0ABQ3LIX3_9SPHN</name>
<dbReference type="PROSITE" id="PS51819">
    <property type="entry name" value="VOC"/>
    <property type="match status" value="1"/>
</dbReference>
<dbReference type="SUPFAM" id="SSF54593">
    <property type="entry name" value="Glyoxalase/Bleomycin resistance protein/Dihydroxybiphenyl dioxygenase"/>
    <property type="match status" value="1"/>
</dbReference>
<protein>
    <submittedName>
        <fullName evidence="2">Glyoxalase</fullName>
    </submittedName>
</protein>
<proteinExistence type="predicted"/>
<organism evidence="2 3">
    <name type="scientific">Sphingomonas glacialis</name>
    <dbReference type="NCBI Taxonomy" id="658225"/>
    <lineage>
        <taxon>Bacteria</taxon>
        <taxon>Pseudomonadati</taxon>
        <taxon>Pseudomonadota</taxon>
        <taxon>Alphaproteobacteria</taxon>
        <taxon>Sphingomonadales</taxon>
        <taxon>Sphingomonadaceae</taxon>
        <taxon>Sphingomonas</taxon>
    </lineage>
</organism>
<reference evidence="3" key="1">
    <citation type="journal article" date="2019" name="Int. J. Syst. Evol. Microbiol.">
        <title>The Global Catalogue of Microorganisms (GCM) 10K type strain sequencing project: providing services to taxonomists for standard genome sequencing and annotation.</title>
        <authorList>
            <consortium name="The Broad Institute Genomics Platform"/>
            <consortium name="The Broad Institute Genome Sequencing Center for Infectious Disease"/>
            <person name="Wu L."/>
            <person name="Ma J."/>
        </authorList>
    </citation>
    <scope>NUCLEOTIDE SEQUENCE [LARGE SCALE GENOMIC DNA]</scope>
    <source>
        <strain evidence="3">CGMCC 1.8957</strain>
    </source>
</reference>
<dbReference type="InterPro" id="IPR029068">
    <property type="entry name" value="Glyas_Bleomycin-R_OHBP_Dase"/>
</dbReference>
<accession>A0ABQ3LIX3</accession>
<evidence type="ECO:0000259" key="1">
    <source>
        <dbReference type="PROSITE" id="PS51819"/>
    </source>
</evidence>
<sequence length="143" mass="14671">MTQRIFISLPVADVAASTAFYEAIGCTKNQAFSSDAAASMAWSDTITFNLLSHPVYRGISPKPPGDARATGGPLFALALDSREAVDAFAAAAIAAGGREVHGAEDEGFMYSRGVEDPDGHGVGPFWMDAAAAPAAPPEAALAD</sequence>
<dbReference type="Proteomes" id="UP000652430">
    <property type="component" value="Unassembled WGS sequence"/>
</dbReference>
<dbReference type="Gene3D" id="3.10.180.10">
    <property type="entry name" value="2,3-Dihydroxybiphenyl 1,2-Dioxygenase, domain 1"/>
    <property type="match status" value="1"/>
</dbReference>